<keyword evidence="1" id="KW-0812">Transmembrane</keyword>
<dbReference type="GO" id="GO:0008324">
    <property type="term" value="F:monoatomic cation transmembrane transporter activity"/>
    <property type="evidence" value="ECO:0007669"/>
    <property type="project" value="InterPro"/>
</dbReference>
<accession>A0AAN9YQT2</accession>
<gene>
    <name evidence="2" type="ORF">SLS62_004003</name>
</gene>
<feature type="transmembrane region" description="Helical" evidence="1">
    <location>
        <begin position="136"/>
        <end position="162"/>
    </location>
</feature>
<name>A0AAN9YQT2_9PEZI</name>
<evidence type="ECO:0000313" key="2">
    <source>
        <dbReference type="EMBL" id="KAK7753906.1"/>
    </source>
</evidence>
<keyword evidence="3" id="KW-1185">Reference proteome</keyword>
<proteinExistence type="predicted"/>
<comment type="caution">
    <text evidence="2">The sequence shown here is derived from an EMBL/GenBank/DDBJ whole genome shotgun (WGS) entry which is preliminary data.</text>
</comment>
<keyword evidence="1" id="KW-0472">Membrane</keyword>
<evidence type="ECO:0000256" key="1">
    <source>
        <dbReference type="SAM" id="Phobius"/>
    </source>
</evidence>
<evidence type="ECO:0000313" key="3">
    <source>
        <dbReference type="Proteomes" id="UP001320420"/>
    </source>
</evidence>
<organism evidence="2 3">
    <name type="scientific">Diatrype stigma</name>
    <dbReference type="NCBI Taxonomy" id="117547"/>
    <lineage>
        <taxon>Eukaryota</taxon>
        <taxon>Fungi</taxon>
        <taxon>Dikarya</taxon>
        <taxon>Ascomycota</taxon>
        <taxon>Pezizomycotina</taxon>
        <taxon>Sordariomycetes</taxon>
        <taxon>Xylariomycetidae</taxon>
        <taxon>Xylariales</taxon>
        <taxon>Diatrypaceae</taxon>
        <taxon>Diatrype</taxon>
    </lineage>
</organism>
<dbReference type="AlphaFoldDB" id="A0AAN9YQT2"/>
<dbReference type="Gene3D" id="1.10.357.20">
    <property type="entry name" value="SLC41 divalent cation transporters, integral membrane domain"/>
    <property type="match status" value="1"/>
</dbReference>
<reference evidence="2 3" key="1">
    <citation type="submission" date="2024-02" db="EMBL/GenBank/DDBJ databases">
        <title>De novo assembly and annotation of 12 fungi associated with fruit tree decline syndrome in Ontario, Canada.</title>
        <authorList>
            <person name="Sulman M."/>
            <person name="Ellouze W."/>
            <person name="Ilyukhin E."/>
        </authorList>
    </citation>
    <scope>NUCLEOTIDE SEQUENCE [LARGE SCALE GENOMIC DNA]</scope>
    <source>
        <strain evidence="2 3">M11/M66-122</strain>
    </source>
</reference>
<feature type="transmembrane region" description="Helical" evidence="1">
    <location>
        <begin position="88"/>
        <end position="116"/>
    </location>
</feature>
<protein>
    <submittedName>
        <fullName evidence="2">Uncharacterized protein</fullName>
    </submittedName>
</protein>
<dbReference type="InterPro" id="IPR036739">
    <property type="entry name" value="SLC41_membr_dom_sf"/>
</dbReference>
<sequence length="198" mass="21471">MDAMWNIVARVIFAAVLLCQAFGAAYFANVTNRQIRPYLDAHMEADARTALLVFIYLFLSAASASGSSVVTILSALKPAEKKPASCCHFVWTAIKVCFTLAMIAMGIITAKASWAWRRLFEINGEDYLAQQSYGLAVMMTIFLTMVAAFLLGSALVCLATFVAKRKTGAVSTANPSHNDIEGQKGAVDVIKKENSMND</sequence>
<dbReference type="EMBL" id="JAKJXP020000024">
    <property type="protein sequence ID" value="KAK7753906.1"/>
    <property type="molecule type" value="Genomic_DNA"/>
</dbReference>
<dbReference type="Proteomes" id="UP001320420">
    <property type="component" value="Unassembled WGS sequence"/>
</dbReference>
<feature type="transmembrane region" description="Helical" evidence="1">
    <location>
        <begin position="51"/>
        <end position="76"/>
    </location>
</feature>
<keyword evidence="1" id="KW-1133">Transmembrane helix</keyword>